<name>B0EHP1_ENTDS</name>
<dbReference type="OrthoDB" id="10058753at2759"/>
<organism evidence="2">
    <name type="scientific">Entamoeba dispar (strain ATCC PRA-260 / SAW760)</name>
    <dbReference type="NCBI Taxonomy" id="370354"/>
    <lineage>
        <taxon>Eukaryota</taxon>
        <taxon>Amoebozoa</taxon>
        <taxon>Evosea</taxon>
        <taxon>Archamoebae</taxon>
        <taxon>Mastigamoebida</taxon>
        <taxon>Entamoebidae</taxon>
        <taxon>Entamoeba</taxon>
    </lineage>
</organism>
<protein>
    <recommendedName>
        <fullName evidence="3">Geminivirus AL1 replication-associated protein catalytic domain-containing protein</fullName>
    </recommendedName>
</protein>
<dbReference type="eggNOG" id="ENOG502RFAT">
    <property type="taxonomic scope" value="Eukaryota"/>
</dbReference>
<evidence type="ECO:0000313" key="1">
    <source>
        <dbReference type="EMBL" id="EDR25955.1"/>
    </source>
</evidence>
<dbReference type="VEuPathDB" id="AmoebaDB:EDI_106460"/>
<keyword evidence="2" id="KW-1185">Reference proteome</keyword>
<gene>
    <name evidence="1" type="ORF">EDI_106460</name>
</gene>
<dbReference type="EMBL" id="DS549344">
    <property type="protein sequence ID" value="EDR25955.1"/>
    <property type="molecule type" value="Genomic_DNA"/>
</dbReference>
<dbReference type="RefSeq" id="XP_001737746.1">
    <property type="nucleotide sequence ID" value="XM_001737694.1"/>
</dbReference>
<dbReference type="GeneID" id="5882799"/>
<sequence>MSDNKYYQFRSMHGYVTINLKENDKLPTENTIKKAIENWCSTKNKEAKINYMIMSMTTRGPNKHIHAFFQLEDTTHTRKKPFIQLNDEKYFVKFTPVTENKHYDGSFKNIIEYIRNQNKKHPEEGAVIKEIGKIKMDRGRLGDKDIGKALKMPNLEEAHAYLKDISLKGYMNNMAKFDSMWIQEHDRDNIHRIHIKLQPWKEENSLVKNSRIWLDTILNGNKKELKL</sequence>
<reference evidence="2" key="1">
    <citation type="submission" date="2007-12" db="EMBL/GenBank/DDBJ databases">
        <title>Annotation of Entamoeba dispar SAW760.</title>
        <authorList>
            <person name="Lorenzi H."/>
            <person name="Inman J."/>
            <person name="Schobel S."/>
            <person name="Amedeo P."/>
            <person name="Caler E."/>
        </authorList>
    </citation>
    <scope>NUCLEOTIDE SEQUENCE [LARGE SCALE GENOMIC DNA]</scope>
    <source>
        <strain evidence="2">ATCC PRA-260 / SAW760</strain>
    </source>
</reference>
<evidence type="ECO:0000313" key="2">
    <source>
        <dbReference type="Proteomes" id="UP000008076"/>
    </source>
</evidence>
<dbReference type="AlphaFoldDB" id="B0EHP1"/>
<evidence type="ECO:0008006" key="3">
    <source>
        <dbReference type="Google" id="ProtNLM"/>
    </source>
</evidence>
<accession>B0EHP1</accession>
<proteinExistence type="predicted"/>
<dbReference type="KEGG" id="edi:EDI_106460"/>
<dbReference type="Proteomes" id="UP000008076">
    <property type="component" value="Unassembled WGS sequence"/>
</dbReference>